<reference evidence="2" key="1">
    <citation type="submission" date="2014-09" db="EMBL/GenBank/DDBJ databases">
        <authorList>
            <person name="Magalhaes I.L.F."/>
            <person name="Oliveira U."/>
            <person name="Santos F.R."/>
            <person name="Vidigal T.H.D.A."/>
            <person name="Brescovit A.D."/>
            <person name="Santos A.J."/>
        </authorList>
    </citation>
    <scope>NUCLEOTIDE SEQUENCE</scope>
    <source>
        <tissue evidence="2">Shoot tissue taken approximately 20 cm above the soil surface</tissue>
    </source>
</reference>
<feature type="region of interest" description="Disordered" evidence="1">
    <location>
        <begin position="1"/>
        <end position="21"/>
    </location>
</feature>
<name>A0A0A8Z6B5_ARUDO</name>
<sequence>MKISNAQAHTDKKYEKKEDENKYIRSARNRILHMPMRELNNTRITHYLHLLCIEFQV</sequence>
<evidence type="ECO:0000256" key="1">
    <source>
        <dbReference type="SAM" id="MobiDB-lite"/>
    </source>
</evidence>
<proteinExistence type="predicted"/>
<organism evidence="2">
    <name type="scientific">Arundo donax</name>
    <name type="common">Giant reed</name>
    <name type="synonym">Donax arundinaceus</name>
    <dbReference type="NCBI Taxonomy" id="35708"/>
    <lineage>
        <taxon>Eukaryota</taxon>
        <taxon>Viridiplantae</taxon>
        <taxon>Streptophyta</taxon>
        <taxon>Embryophyta</taxon>
        <taxon>Tracheophyta</taxon>
        <taxon>Spermatophyta</taxon>
        <taxon>Magnoliopsida</taxon>
        <taxon>Liliopsida</taxon>
        <taxon>Poales</taxon>
        <taxon>Poaceae</taxon>
        <taxon>PACMAD clade</taxon>
        <taxon>Arundinoideae</taxon>
        <taxon>Arundineae</taxon>
        <taxon>Arundo</taxon>
    </lineage>
</organism>
<evidence type="ECO:0000313" key="2">
    <source>
        <dbReference type="EMBL" id="JAD33198.1"/>
    </source>
</evidence>
<protein>
    <submittedName>
        <fullName evidence="2">Uncharacterized protein</fullName>
    </submittedName>
</protein>
<accession>A0A0A8Z6B5</accession>
<dbReference type="AlphaFoldDB" id="A0A0A8Z6B5"/>
<dbReference type="EMBL" id="GBRH01264697">
    <property type="protein sequence ID" value="JAD33198.1"/>
    <property type="molecule type" value="Transcribed_RNA"/>
</dbReference>
<reference evidence="2" key="2">
    <citation type="journal article" date="2015" name="Data Brief">
        <title>Shoot transcriptome of the giant reed, Arundo donax.</title>
        <authorList>
            <person name="Barrero R.A."/>
            <person name="Guerrero F.D."/>
            <person name="Moolhuijzen P."/>
            <person name="Goolsby J.A."/>
            <person name="Tidwell J."/>
            <person name="Bellgard S.E."/>
            <person name="Bellgard M.I."/>
        </authorList>
    </citation>
    <scope>NUCLEOTIDE SEQUENCE</scope>
    <source>
        <tissue evidence="2">Shoot tissue taken approximately 20 cm above the soil surface</tissue>
    </source>
</reference>
<feature type="compositionally biased region" description="Basic and acidic residues" evidence="1">
    <location>
        <begin position="9"/>
        <end position="21"/>
    </location>
</feature>